<dbReference type="Gene3D" id="3.40.50.2000">
    <property type="entry name" value="Glycogen Phosphorylase B"/>
    <property type="match status" value="2"/>
</dbReference>
<feature type="domain" description="Starch synthase catalytic" evidence="6">
    <location>
        <begin position="14"/>
        <end position="237"/>
    </location>
</feature>
<dbReference type="InterPro" id="IPR013534">
    <property type="entry name" value="Starch_synth_cat_dom"/>
</dbReference>
<evidence type="ECO:0000256" key="2">
    <source>
        <dbReference type="ARBA" id="ARBA00012588"/>
    </source>
</evidence>
<dbReference type="SUPFAM" id="SSF53756">
    <property type="entry name" value="UDP-Glycosyltransferase/glycogen phosphorylase"/>
    <property type="match status" value="1"/>
</dbReference>
<keyword evidence="4" id="KW-0808">Transferase</keyword>
<evidence type="ECO:0000259" key="5">
    <source>
        <dbReference type="Pfam" id="PF00534"/>
    </source>
</evidence>
<comment type="caution">
    <text evidence="7">The sequence shown here is derived from an EMBL/GenBank/DDBJ whole genome shotgun (WGS) entry which is preliminary data.</text>
</comment>
<evidence type="ECO:0000256" key="1">
    <source>
        <dbReference type="ARBA" id="ARBA00001478"/>
    </source>
</evidence>
<evidence type="ECO:0000256" key="4">
    <source>
        <dbReference type="ARBA" id="ARBA00022679"/>
    </source>
</evidence>
<evidence type="ECO:0000256" key="3">
    <source>
        <dbReference type="ARBA" id="ARBA00022676"/>
    </source>
</evidence>
<organism evidence="7 8">
    <name type="scientific">Candidatus Spyradenecus faecavium</name>
    <dbReference type="NCBI Taxonomy" id="2840947"/>
    <lineage>
        <taxon>Bacteria</taxon>
        <taxon>Pseudomonadati</taxon>
        <taxon>Lentisphaerota</taxon>
        <taxon>Lentisphaeria</taxon>
        <taxon>Lentisphaerales</taxon>
        <taxon>Lentisphaeraceae</taxon>
        <taxon>Lentisphaeraceae incertae sedis</taxon>
        <taxon>Candidatus Spyradenecus</taxon>
    </lineage>
</organism>
<accession>A0A9D1NLE5</accession>
<dbReference type="PANTHER" id="PTHR45825:SF11">
    <property type="entry name" value="ALPHA AMYLASE DOMAIN-CONTAINING PROTEIN"/>
    <property type="match status" value="1"/>
</dbReference>
<dbReference type="Pfam" id="PF08323">
    <property type="entry name" value="Glyco_transf_5"/>
    <property type="match status" value="1"/>
</dbReference>
<dbReference type="InterPro" id="IPR001296">
    <property type="entry name" value="Glyco_trans_1"/>
</dbReference>
<evidence type="ECO:0000313" key="8">
    <source>
        <dbReference type="Proteomes" id="UP000886845"/>
    </source>
</evidence>
<evidence type="ECO:0000313" key="7">
    <source>
        <dbReference type="EMBL" id="HIV08790.1"/>
    </source>
</evidence>
<sequence length="521" mass="59295">MSQTKQPGQRKPRILIVTPEITYLPAGMGNMADKLSAKAGGLADVSASLVASLFKLGADVHVALPHYRRMFHVDVGRLISDELRKYQAHLPDSRIHLAEDRCFYYRDTVYSQGDENPHLALAFQREVINNIIPTVQPDLIHCNDWMTGLIPAAARRLGIPCLFTIHNIHTVHRCLGEIEYAGIDAAEFWKNLFYSRPPYDYFESRDTNPVDFLTSGVFASHYINSVSPTFLEEIVRGWFDFIPGQFRNEVIAKYNAGCACGILNAPDDSYNPETDPNLKVNYDARTHHAAKISNKMQFQEKVGLFKNPDAPLFFWPSRLDPVQKGPQLLTDILYKTLEKYRDDNIQFAIVANGPYQQAFRDILGFHNLYGRLAVCDFDEHISRLGYASSDFTLMPSLFEPCGLPQMVAPIYGSLTVAHDTGGLHDTVELLDVEKGTGNGFPFKYYDSQGLAWAIDRAMEFYRLPTDVREAQVARIMTESKQRFNHERCAAEYIKIYEEMLQRPLTELFDGETEQNPYHQEN</sequence>
<dbReference type="AlphaFoldDB" id="A0A9D1NLE5"/>
<proteinExistence type="predicted"/>
<gene>
    <name evidence="7" type="ORF">IAC79_01575</name>
</gene>
<name>A0A9D1NLE5_9BACT</name>
<reference evidence="7" key="2">
    <citation type="journal article" date="2021" name="PeerJ">
        <title>Extensive microbial diversity within the chicken gut microbiome revealed by metagenomics and culture.</title>
        <authorList>
            <person name="Gilroy R."/>
            <person name="Ravi A."/>
            <person name="Getino M."/>
            <person name="Pursley I."/>
            <person name="Horton D.L."/>
            <person name="Alikhan N.F."/>
            <person name="Baker D."/>
            <person name="Gharbi K."/>
            <person name="Hall N."/>
            <person name="Watson M."/>
            <person name="Adriaenssens E.M."/>
            <person name="Foster-Nyarko E."/>
            <person name="Jarju S."/>
            <person name="Secka A."/>
            <person name="Antonio M."/>
            <person name="Oren A."/>
            <person name="Chaudhuri R.R."/>
            <person name="La Ragione R."/>
            <person name="Hildebrand F."/>
            <person name="Pallen M.J."/>
        </authorList>
    </citation>
    <scope>NUCLEOTIDE SEQUENCE</scope>
    <source>
        <strain evidence="7">35461</strain>
    </source>
</reference>
<reference evidence="7" key="1">
    <citation type="submission" date="2020-10" db="EMBL/GenBank/DDBJ databases">
        <authorList>
            <person name="Gilroy R."/>
        </authorList>
    </citation>
    <scope>NUCLEOTIDE SEQUENCE</scope>
    <source>
        <strain evidence="7">35461</strain>
    </source>
</reference>
<dbReference type="Pfam" id="PF00534">
    <property type="entry name" value="Glycos_transf_1"/>
    <property type="match status" value="1"/>
</dbReference>
<feature type="domain" description="Glycosyl transferase family 1" evidence="5">
    <location>
        <begin position="303"/>
        <end position="469"/>
    </location>
</feature>
<comment type="catalytic activity">
    <reaction evidence="1">
        <text>[(1-&gt;4)-alpha-D-glucosyl](n) + ADP-alpha-D-glucose = [(1-&gt;4)-alpha-D-glucosyl](n+1) + ADP + H(+)</text>
        <dbReference type="Rhea" id="RHEA:18189"/>
        <dbReference type="Rhea" id="RHEA-COMP:9584"/>
        <dbReference type="Rhea" id="RHEA-COMP:9587"/>
        <dbReference type="ChEBI" id="CHEBI:15378"/>
        <dbReference type="ChEBI" id="CHEBI:15444"/>
        <dbReference type="ChEBI" id="CHEBI:57498"/>
        <dbReference type="ChEBI" id="CHEBI:456216"/>
        <dbReference type="EC" id="2.4.1.21"/>
    </reaction>
</comment>
<evidence type="ECO:0000259" key="6">
    <source>
        <dbReference type="Pfam" id="PF08323"/>
    </source>
</evidence>
<dbReference type="Proteomes" id="UP000886845">
    <property type="component" value="Unassembled WGS sequence"/>
</dbReference>
<dbReference type="EMBL" id="DVOR01000052">
    <property type="protein sequence ID" value="HIV08790.1"/>
    <property type="molecule type" value="Genomic_DNA"/>
</dbReference>
<dbReference type="EC" id="2.4.1.21" evidence="2"/>
<dbReference type="GO" id="GO:0009011">
    <property type="term" value="F:alpha-1,4-glucan glucosyltransferase (ADP-glucose donor) activity"/>
    <property type="evidence" value="ECO:0007669"/>
    <property type="project" value="UniProtKB-EC"/>
</dbReference>
<dbReference type="PANTHER" id="PTHR45825">
    <property type="entry name" value="GRANULE-BOUND STARCH SYNTHASE 1, CHLOROPLASTIC/AMYLOPLASTIC"/>
    <property type="match status" value="1"/>
</dbReference>
<protein>
    <recommendedName>
        <fullName evidence="2">starch synthase</fullName>
        <ecNumber evidence="2">2.4.1.21</ecNumber>
    </recommendedName>
</protein>
<keyword evidence="3" id="KW-0328">Glycosyltransferase</keyword>